<sequence>MTATTTILAMTPLAMGIGEGGDAQAPMARAIIGGLISSNLITLVVIPTVYALIDRRSLKEQSPAEHSPEILDKTDLQRPGDEIHEELI</sequence>
<feature type="region of interest" description="Disordered" evidence="1">
    <location>
        <begin position="58"/>
        <end position="88"/>
    </location>
</feature>
<dbReference type="GO" id="GO:0005886">
    <property type="term" value="C:plasma membrane"/>
    <property type="evidence" value="ECO:0007669"/>
    <property type="project" value="TreeGrafter"/>
</dbReference>
<keyword evidence="2" id="KW-1133">Transmembrane helix</keyword>
<dbReference type="EMBL" id="BARS01006871">
    <property type="protein sequence ID" value="GAF74873.1"/>
    <property type="molecule type" value="Genomic_DNA"/>
</dbReference>
<evidence type="ECO:0000256" key="1">
    <source>
        <dbReference type="SAM" id="MobiDB-lite"/>
    </source>
</evidence>
<evidence type="ECO:0008006" key="4">
    <source>
        <dbReference type="Google" id="ProtNLM"/>
    </source>
</evidence>
<dbReference type="AlphaFoldDB" id="X0S1C2"/>
<evidence type="ECO:0000256" key="2">
    <source>
        <dbReference type="SAM" id="Phobius"/>
    </source>
</evidence>
<comment type="caution">
    <text evidence="3">The sequence shown here is derived from an EMBL/GenBank/DDBJ whole genome shotgun (WGS) entry which is preliminary data.</text>
</comment>
<keyword evidence="2" id="KW-0812">Transmembrane</keyword>
<keyword evidence="2" id="KW-0472">Membrane</keyword>
<dbReference type="PANTHER" id="PTHR32063:SF0">
    <property type="entry name" value="SWARMING MOTILITY PROTEIN SWRC"/>
    <property type="match status" value="1"/>
</dbReference>
<gene>
    <name evidence="3" type="ORF">S01H1_13311</name>
</gene>
<feature type="transmembrane region" description="Helical" evidence="2">
    <location>
        <begin position="30"/>
        <end position="53"/>
    </location>
</feature>
<organism evidence="3">
    <name type="scientific">marine sediment metagenome</name>
    <dbReference type="NCBI Taxonomy" id="412755"/>
    <lineage>
        <taxon>unclassified sequences</taxon>
        <taxon>metagenomes</taxon>
        <taxon>ecological metagenomes</taxon>
    </lineage>
</organism>
<dbReference type="InterPro" id="IPR001036">
    <property type="entry name" value="Acrflvin-R"/>
</dbReference>
<protein>
    <recommendedName>
        <fullName evidence="4">Acriflavin resistance protein</fullName>
    </recommendedName>
</protein>
<dbReference type="GO" id="GO:0042910">
    <property type="term" value="F:xenobiotic transmembrane transporter activity"/>
    <property type="evidence" value="ECO:0007669"/>
    <property type="project" value="TreeGrafter"/>
</dbReference>
<dbReference type="PANTHER" id="PTHR32063">
    <property type="match status" value="1"/>
</dbReference>
<proteinExistence type="predicted"/>
<evidence type="ECO:0000313" key="3">
    <source>
        <dbReference type="EMBL" id="GAF74873.1"/>
    </source>
</evidence>
<reference evidence="3" key="1">
    <citation type="journal article" date="2014" name="Front. Microbiol.">
        <title>High frequency of phylogenetically diverse reductive dehalogenase-homologous genes in deep subseafloor sedimentary metagenomes.</title>
        <authorList>
            <person name="Kawai M."/>
            <person name="Futagami T."/>
            <person name="Toyoda A."/>
            <person name="Takaki Y."/>
            <person name="Nishi S."/>
            <person name="Hori S."/>
            <person name="Arai W."/>
            <person name="Tsubouchi T."/>
            <person name="Morono Y."/>
            <person name="Uchiyama I."/>
            <person name="Ito T."/>
            <person name="Fujiyama A."/>
            <person name="Inagaki F."/>
            <person name="Takami H."/>
        </authorList>
    </citation>
    <scope>NUCLEOTIDE SEQUENCE</scope>
    <source>
        <strain evidence="3">Expedition CK06-06</strain>
    </source>
</reference>
<dbReference type="SUPFAM" id="SSF82866">
    <property type="entry name" value="Multidrug efflux transporter AcrB transmembrane domain"/>
    <property type="match status" value="1"/>
</dbReference>
<name>X0S1C2_9ZZZZ</name>
<accession>X0S1C2</accession>
<dbReference type="Gene3D" id="1.20.1640.10">
    <property type="entry name" value="Multidrug efflux transporter AcrB transmembrane domain"/>
    <property type="match status" value="1"/>
</dbReference>
<dbReference type="Pfam" id="PF00873">
    <property type="entry name" value="ACR_tran"/>
    <property type="match status" value="1"/>
</dbReference>